<reference evidence="3" key="1">
    <citation type="submission" date="2025-08" db="UniProtKB">
        <authorList>
            <consortium name="RefSeq"/>
        </authorList>
    </citation>
    <scope>IDENTIFICATION</scope>
    <source>
        <tissue evidence="3">Leaf</tissue>
    </source>
</reference>
<gene>
    <name evidence="3" type="primary">LOC125315978</name>
</gene>
<dbReference type="InterPro" id="IPR009637">
    <property type="entry name" value="GPR107/GPR108-like"/>
</dbReference>
<keyword evidence="1" id="KW-1133">Transmembrane helix</keyword>
<keyword evidence="1" id="KW-0472">Membrane</keyword>
<dbReference type="RefSeq" id="XP_048138564.1">
    <property type="nucleotide sequence ID" value="XM_048282607.1"/>
</dbReference>
<dbReference type="GeneID" id="125315978"/>
<feature type="transmembrane region" description="Helical" evidence="1">
    <location>
        <begin position="103"/>
        <end position="123"/>
    </location>
</feature>
<name>A0ABM3HPP4_9MYRT</name>
<sequence length="174" mass="19726">MSSLIIIALVMIGFSFFKPLLQEKEAKVVIAVIAHRVLPGVAFPFAMTMGDTWPDVGMVLVRLHTIRTCTVLVIIGRSHSLLSKAAKTDEKAVTLLAKIKRFAWLYVLEMGYLYEVAVFTHLLRMVMAYEYSWVSNAMEEGANLSIFVAALCMFRPINEYTMLDAHDDKEETMW</sequence>
<protein>
    <submittedName>
        <fullName evidence="3">Protein CANDIDATE G-PROTEIN COUPLED RECEPTOR 7-like</fullName>
    </submittedName>
</protein>
<feature type="transmembrane region" description="Helical" evidence="1">
    <location>
        <begin position="28"/>
        <end position="47"/>
    </location>
</feature>
<keyword evidence="2" id="KW-1185">Reference proteome</keyword>
<evidence type="ECO:0000313" key="3">
    <source>
        <dbReference type="RefSeq" id="XP_048138564.1"/>
    </source>
</evidence>
<organism evidence="2 3">
    <name type="scientific">Rhodamnia argentea</name>
    <dbReference type="NCBI Taxonomy" id="178133"/>
    <lineage>
        <taxon>Eukaryota</taxon>
        <taxon>Viridiplantae</taxon>
        <taxon>Streptophyta</taxon>
        <taxon>Embryophyta</taxon>
        <taxon>Tracheophyta</taxon>
        <taxon>Spermatophyta</taxon>
        <taxon>Magnoliopsida</taxon>
        <taxon>eudicotyledons</taxon>
        <taxon>Gunneridae</taxon>
        <taxon>Pentapetalae</taxon>
        <taxon>rosids</taxon>
        <taxon>malvids</taxon>
        <taxon>Myrtales</taxon>
        <taxon>Myrtaceae</taxon>
        <taxon>Myrtoideae</taxon>
        <taxon>Myrteae</taxon>
        <taxon>Australasian group</taxon>
        <taxon>Rhodamnia</taxon>
    </lineage>
</organism>
<proteinExistence type="predicted"/>
<evidence type="ECO:0000313" key="2">
    <source>
        <dbReference type="Proteomes" id="UP000827889"/>
    </source>
</evidence>
<dbReference type="PANTHER" id="PTHR21229">
    <property type="entry name" value="LUNG SEVEN TRANSMEMBRANE RECEPTOR"/>
    <property type="match status" value="1"/>
</dbReference>
<feature type="transmembrane region" description="Helical" evidence="1">
    <location>
        <begin position="59"/>
        <end position="82"/>
    </location>
</feature>
<dbReference type="Proteomes" id="UP000827889">
    <property type="component" value="Chromosome 7"/>
</dbReference>
<keyword evidence="1" id="KW-0812">Transmembrane</keyword>
<feature type="transmembrane region" description="Helical" evidence="1">
    <location>
        <begin position="6"/>
        <end position="21"/>
    </location>
</feature>
<dbReference type="PANTHER" id="PTHR21229:SF2">
    <property type="entry name" value="RE59932P"/>
    <property type="match status" value="1"/>
</dbReference>
<accession>A0ABM3HPP4</accession>
<evidence type="ECO:0000256" key="1">
    <source>
        <dbReference type="SAM" id="Phobius"/>
    </source>
</evidence>